<dbReference type="InterPro" id="IPR004805">
    <property type="entry name" value="DnaE2/DnaE/PolC"/>
</dbReference>
<dbReference type="Pfam" id="PF01336">
    <property type="entry name" value="tRNA_anti-codon"/>
    <property type="match status" value="1"/>
</dbReference>
<dbReference type="PANTHER" id="PTHR32294">
    <property type="entry name" value="DNA POLYMERASE III SUBUNIT ALPHA"/>
    <property type="match status" value="1"/>
</dbReference>
<dbReference type="GO" id="GO:0003887">
    <property type="term" value="F:DNA-directed DNA polymerase activity"/>
    <property type="evidence" value="ECO:0007669"/>
    <property type="project" value="UniProtKB-KW"/>
</dbReference>
<dbReference type="Gene3D" id="3.20.20.140">
    <property type="entry name" value="Metal-dependent hydrolases"/>
    <property type="match status" value="1"/>
</dbReference>
<evidence type="ECO:0000256" key="4">
    <source>
        <dbReference type="ARBA" id="ARBA00019114"/>
    </source>
</evidence>
<evidence type="ECO:0000256" key="6">
    <source>
        <dbReference type="ARBA" id="ARBA00022695"/>
    </source>
</evidence>
<reference evidence="13" key="1">
    <citation type="submission" date="2023-07" db="EMBL/GenBank/DDBJ databases">
        <title>Between Cages and Wild: Unraveling the Impact of Captivity on Animal Microbiomes and Antimicrobial Resistance.</title>
        <authorList>
            <person name="Schmartz G.P."/>
            <person name="Rehner J."/>
            <person name="Schuff M.J."/>
            <person name="Becker S.L."/>
            <person name="Kravczyk M."/>
            <person name="Gurevich A."/>
            <person name="Francke R."/>
            <person name="Mueller R."/>
            <person name="Keller V."/>
            <person name="Keller A."/>
        </authorList>
    </citation>
    <scope>NUCLEOTIDE SEQUENCE</scope>
    <source>
        <strain evidence="13">S39M_St_73</strain>
    </source>
</reference>
<comment type="subunit">
    <text evidence="10">DNA polymerase III contains a core (composed of alpha, epsilon and theta chains) that associates with a tau subunit. This core dimerizes to form the POLIII' complex. PolIII' associates with the gamma complex (composed of gamma, delta, delta', psi and chi chains) and with the beta chain to form the complete DNA polymerase III complex.</text>
</comment>
<dbReference type="Pfam" id="PF02811">
    <property type="entry name" value="PHP"/>
    <property type="match status" value="1"/>
</dbReference>
<dbReference type="NCBIfam" id="TIGR00594">
    <property type="entry name" value="polc"/>
    <property type="match status" value="1"/>
</dbReference>
<comment type="function">
    <text evidence="9">DNA polymerase III is a complex, multichain enzyme responsible for most of the replicative synthesis in bacteria. This DNA polymerase also exhibits 3' to 5' exonuclease activity. The alpha chain is the DNA polymerase.</text>
</comment>
<dbReference type="EC" id="2.7.7.7" evidence="3"/>
<evidence type="ECO:0000313" key="13">
    <source>
        <dbReference type="EMBL" id="MDO5456873.1"/>
    </source>
</evidence>
<dbReference type="EMBL" id="JAUNQW010000002">
    <property type="protein sequence ID" value="MDO5456873.1"/>
    <property type="molecule type" value="Genomic_DNA"/>
</dbReference>
<dbReference type="Pfam" id="PF14579">
    <property type="entry name" value="HHH_6"/>
    <property type="match status" value="1"/>
</dbReference>
<dbReference type="SMART" id="SM00481">
    <property type="entry name" value="POLIIIAc"/>
    <property type="match status" value="1"/>
</dbReference>
<comment type="catalytic activity">
    <reaction evidence="11">
        <text>DNA(n) + a 2'-deoxyribonucleoside 5'-triphosphate = DNA(n+1) + diphosphate</text>
        <dbReference type="Rhea" id="RHEA:22508"/>
        <dbReference type="Rhea" id="RHEA-COMP:17339"/>
        <dbReference type="Rhea" id="RHEA-COMP:17340"/>
        <dbReference type="ChEBI" id="CHEBI:33019"/>
        <dbReference type="ChEBI" id="CHEBI:61560"/>
        <dbReference type="ChEBI" id="CHEBI:173112"/>
        <dbReference type="EC" id="2.7.7.7"/>
    </reaction>
</comment>
<dbReference type="Proteomes" id="UP001171751">
    <property type="component" value="Unassembled WGS sequence"/>
</dbReference>
<evidence type="ECO:0000256" key="7">
    <source>
        <dbReference type="ARBA" id="ARBA00022705"/>
    </source>
</evidence>
<dbReference type="CDD" id="cd07431">
    <property type="entry name" value="PHP_PolIIIA"/>
    <property type="match status" value="1"/>
</dbReference>
<dbReference type="PANTHER" id="PTHR32294:SF0">
    <property type="entry name" value="DNA POLYMERASE III SUBUNIT ALPHA"/>
    <property type="match status" value="1"/>
</dbReference>
<dbReference type="InterPro" id="IPR040982">
    <property type="entry name" value="DNA_pol3_finger"/>
</dbReference>
<keyword evidence="7" id="KW-0235">DNA replication</keyword>
<comment type="subcellular location">
    <subcellularLocation>
        <location evidence="1">Cytoplasm</location>
    </subcellularLocation>
</comment>
<dbReference type="Gene3D" id="1.10.10.1600">
    <property type="entry name" value="Bacterial DNA polymerase III alpha subunit, thumb domain"/>
    <property type="match status" value="1"/>
</dbReference>
<dbReference type="Pfam" id="PF17657">
    <property type="entry name" value="DNA_pol3_finger"/>
    <property type="match status" value="1"/>
</dbReference>
<dbReference type="Pfam" id="PF07733">
    <property type="entry name" value="DNA_pol3_alpha"/>
    <property type="match status" value="1"/>
</dbReference>
<comment type="caution">
    <text evidence="13">The sequence shown here is derived from an EMBL/GenBank/DDBJ whole genome shotgun (WGS) entry which is preliminary data.</text>
</comment>
<dbReference type="SUPFAM" id="SSF89550">
    <property type="entry name" value="PHP domain-like"/>
    <property type="match status" value="1"/>
</dbReference>
<protein>
    <recommendedName>
        <fullName evidence="4">DNA polymerase III subunit alpha</fullName>
        <ecNumber evidence="3">2.7.7.7</ecNumber>
    </recommendedName>
</protein>
<dbReference type="GO" id="GO:0008408">
    <property type="term" value="F:3'-5' exonuclease activity"/>
    <property type="evidence" value="ECO:0007669"/>
    <property type="project" value="InterPro"/>
</dbReference>
<dbReference type="CDD" id="cd04485">
    <property type="entry name" value="DnaE_OBF"/>
    <property type="match status" value="1"/>
</dbReference>
<comment type="similarity">
    <text evidence="2">Belongs to the DNA polymerase type-C family. DnaE subfamily.</text>
</comment>
<evidence type="ECO:0000256" key="11">
    <source>
        <dbReference type="ARBA" id="ARBA00049244"/>
    </source>
</evidence>
<evidence type="ECO:0000256" key="3">
    <source>
        <dbReference type="ARBA" id="ARBA00012417"/>
    </source>
</evidence>
<dbReference type="GO" id="GO:0005737">
    <property type="term" value="C:cytoplasm"/>
    <property type="evidence" value="ECO:0007669"/>
    <property type="project" value="UniProtKB-SubCell"/>
</dbReference>
<dbReference type="InterPro" id="IPR004365">
    <property type="entry name" value="NA-bd_OB_tRNA"/>
</dbReference>
<evidence type="ECO:0000313" key="14">
    <source>
        <dbReference type="Proteomes" id="UP001171751"/>
    </source>
</evidence>
<dbReference type="InterPro" id="IPR041931">
    <property type="entry name" value="DNA_pol3_alpha_thumb_dom"/>
</dbReference>
<dbReference type="Gene3D" id="1.10.150.870">
    <property type="match status" value="1"/>
</dbReference>
<dbReference type="InterPro" id="IPR003141">
    <property type="entry name" value="Pol/His_phosphatase_N"/>
</dbReference>
<name>A0AA43RK16_9LACT</name>
<dbReference type="InterPro" id="IPR029460">
    <property type="entry name" value="DNAPol_HHH"/>
</dbReference>
<evidence type="ECO:0000256" key="5">
    <source>
        <dbReference type="ARBA" id="ARBA00022679"/>
    </source>
</evidence>
<dbReference type="InterPro" id="IPR004013">
    <property type="entry name" value="PHP_dom"/>
</dbReference>
<evidence type="ECO:0000256" key="1">
    <source>
        <dbReference type="ARBA" id="ARBA00004496"/>
    </source>
</evidence>
<sequence length="1094" mass="125894">MKYIPLNISSSYSLLQSTLTVEDIKRYAVENELPAVALSDHEVMYACIDFYQVIKQSKINPIIGASLTCQLTTDGSMTIDCFCYAENYQGYRQLLALINKNKLTEEDLLLQAVLEESSHLILVFALQSTQVDSHPCQDFSPILDIFQAVQQSVYLGIDVQLLSLHPEIKEASHSLLAFDHFSYEKMEDLEARLVLKAIGEKSQLDYTNQKKFERIPHEFALEEMEKIKEEYLQAGLLEAVEETEKLAASCELNLPLHEKRLPKFKVGNNQSSHELLVEKSYEGLKKRNLTSDKYMDRLEKELNVIEEMGFSDYFLIVWDIMLFARNKKIQTGPGRGSAAGSLVAYALEIIEVDPIAYDLIFERFLNSERYSPPDIDLDFPDNKRQVILDYIQKRYGLGHVAQIVTFGSLGAKQAVRDTGRVFGLSQEELSSWSQSIPSKPGITLAEAQEESKEFVQKISMNSFNQFIYLIAGKIEGLPRNISTHASGIVISDQELAEVVPLQEGTNHMLQTQYTMHDLEAVGLLKFDILGLKNLTILNDAIYFAQRNHPDFKISQIPFDDKETFEVFRKADTNGIFQFESEGMKRVLSRLQPSEFEDIVAVIALYRPGPMNEINSYIQRKKGDEKVEYLHPDLRNILDQTYGIIIYQEQIMRIVQQFAGYSLGEADLFRRAISKKDRKIIDEQRERFTTGAMANGYNQEEVQHIYLLIERFADYGFNRSHAVAYSKIAYQLAYLKAHFPLAFYVAILRSASSQKEELYLKELLKENIKILGPAINQSYRNYYMDSEGIRLGFNQVKRLKRGFAEEIITKRYEKGLYRDFIDFCKKTDPVFLSPEALEILIHVGAFDEFAQSRGTLLQSIETILTNIESGQFTVTLGEIFSPHYIESKDLTVLEKMEQEYEYTDFIFTDHPSGFYREIRMYNDIRYIGEGYPGLTASLLVTIHDIKGIQTKNGEPMAFVTSSDPSGFTNLTLFPRVYRQYIKKIEIGKTYQVLGKIEKRKGAWSMQVTQMQDAEKIHHEMTACRLFLRVKASQEDLPFRIEQIIKRFSGHTPVYIHFEDRQETVKLKRHLWMEVNDQNLSLLKDLLGEENVAVTE</sequence>
<organism evidence="13 14">
    <name type="scientific">Atopococcus tabaci</name>
    <dbReference type="NCBI Taxonomy" id="269774"/>
    <lineage>
        <taxon>Bacteria</taxon>
        <taxon>Bacillati</taxon>
        <taxon>Bacillota</taxon>
        <taxon>Bacilli</taxon>
        <taxon>Lactobacillales</taxon>
        <taxon>Carnobacteriaceae</taxon>
        <taxon>Atopococcus</taxon>
    </lineage>
</organism>
<feature type="domain" description="Polymerase/histidinol phosphatase N-terminal" evidence="12">
    <location>
        <begin position="4"/>
        <end position="71"/>
    </location>
</feature>
<keyword evidence="8" id="KW-0239">DNA-directed DNA polymerase</keyword>
<evidence type="ECO:0000256" key="8">
    <source>
        <dbReference type="ARBA" id="ARBA00022932"/>
    </source>
</evidence>
<dbReference type="InterPro" id="IPR016195">
    <property type="entry name" value="Pol/histidinol_Pase-like"/>
</dbReference>
<accession>A0AA43RK16</accession>
<proteinExistence type="inferred from homology"/>
<dbReference type="AlphaFoldDB" id="A0AA43RK16"/>
<dbReference type="InterPro" id="IPR011708">
    <property type="entry name" value="DNA_pol3_alpha_NTPase_dom"/>
</dbReference>
<evidence type="ECO:0000256" key="9">
    <source>
        <dbReference type="ARBA" id="ARBA00025611"/>
    </source>
</evidence>
<dbReference type="GO" id="GO:0003676">
    <property type="term" value="F:nucleic acid binding"/>
    <property type="evidence" value="ECO:0007669"/>
    <property type="project" value="InterPro"/>
</dbReference>
<gene>
    <name evidence="13" type="ORF">Q4F26_00875</name>
</gene>
<keyword evidence="5 13" id="KW-0808">Transferase</keyword>
<evidence type="ECO:0000256" key="2">
    <source>
        <dbReference type="ARBA" id="ARBA00009496"/>
    </source>
</evidence>
<keyword evidence="14" id="KW-1185">Reference proteome</keyword>
<evidence type="ECO:0000256" key="10">
    <source>
        <dbReference type="ARBA" id="ARBA00026073"/>
    </source>
</evidence>
<keyword evidence="6 13" id="KW-0548">Nucleotidyltransferase</keyword>
<evidence type="ECO:0000259" key="12">
    <source>
        <dbReference type="SMART" id="SM00481"/>
    </source>
</evidence>
<dbReference type="GO" id="GO:0006260">
    <property type="term" value="P:DNA replication"/>
    <property type="evidence" value="ECO:0007669"/>
    <property type="project" value="UniProtKB-KW"/>
</dbReference>